<dbReference type="Proteomes" id="UP000187209">
    <property type="component" value="Unassembled WGS sequence"/>
</dbReference>
<proteinExistence type="predicted"/>
<dbReference type="EMBL" id="MPUH01000633">
    <property type="protein sequence ID" value="OMJ76398.1"/>
    <property type="molecule type" value="Genomic_DNA"/>
</dbReference>
<dbReference type="Gene3D" id="2.10.50.10">
    <property type="entry name" value="Tumor Necrosis Factor Receptor, subunit A, domain 2"/>
    <property type="match status" value="1"/>
</dbReference>
<dbReference type="Pfam" id="PF24681">
    <property type="entry name" value="Kelch_KLHDC2_KLHL20_DRC7"/>
    <property type="match status" value="2"/>
</dbReference>
<evidence type="ECO:0000313" key="6">
    <source>
        <dbReference type="Proteomes" id="UP000187209"/>
    </source>
</evidence>
<reference evidence="5 6" key="1">
    <citation type="submission" date="2016-11" db="EMBL/GenBank/DDBJ databases">
        <title>The macronuclear genome of Stentor coeruleus: a giant cell with tiny introns.</title>
        <authorList>
            <person name="Slabodnick M."/>
            <person name="Ruby J.G."/>
            <person name="Reiff S.B."/>
            <person name="Swart E.C."/>
            <person name="Gosai S."/>
            <person name="Prabakaran S."/>
            <person name="Witkowska E."/>
            <person name="Larue G.E."/>
            <person name="Fisher S."/>
            <person name="Freeman R.M."/>
            <person name="Gunawardena J."/>
            <person name="Chu W."/>
            <person name="Stover N.A."/>
            <person name="Gregory B.D."/>
            <person name="Nowacki M."/>
            <person name="Derisi J."/>
            <person name="Roy S.W."/>
            <person name="Marshall W.F."/>
            <person name="Sood P."/>
        </authorList>
    </citation>
    <scope>NUCLEOTIDE SEQUENCE [LARGE SCALE GENOMIC DNA]</scope>
    <source>
        <strain evidence="5">WM001</strain>
    </source>
</reference>
<dbReference type="InterPro" id="IPR015915">
    <property type="entry name" value="Kelch-typ_b-propeller"/>
</dbReference>
<keyword evidence="4" id="KW-0732">Signal</keyword>
<dbReference type="CDD" id="cd00185">
    <property type="entry name" value="TNFRSF"/>
    <property type="match status" value="1"/>
</dbReference>
<keyword evidence="3" id="KW-1133">Transmembrane helix</keyword>
<comment type="caution">
    <text evidence="5">The sequence shown here is derived from an EMBL/GenBank/DDBJ whole genome shotgun (WGS) entry which is preliminary data.</text>
</comment>
<dbReference type="SUPFAM" id="SSF117281">
    <property type="entry name" value="Kelch motif"/>
    <property type="match status" value="2"/>
</dbReference>
<dbReference type="InterPro" id="IPR009030">
    <property type="entry name" value="Growth_fac_rcpt_cys_sf"/>
</dbReference>
<evidence type="ECO:0000313" key="5">
    <source>
        <dbReference type="EMBL" id="OMJ76398.1"/>
    </source>
</evidence>
<keyword evidence="2" id="KW-0677">Repeat</keyword>
<feature type="transmembrane region" description="Helical" evidence="3">
    <location>
        <begin position="750"/>
        <end position="771"/>
    </location>
</feature>
<dbReference type="SMART" id="SM01411">
    <property type="entry name" value="Ephrin_rec_like"/>
    <property type="match status" value="1"/>
</dbReference>
<evidence type="ECO:0008006" key="7">
    <source>
        <dbReference type="Google" id="ProtNLM"/>
    </source>
</evidence>
<evidence type="ECO:0000256" key="1">
    <source>
        <dbReference type="ARBA" id="ARBA00022441"/>
    </source>
</evidence>
<keyword evidence="6" id="KW-1185">Reference proteome</keyword>
<dbReference type="PANTHER" id="PTHR46093:SF18">
    <property type="entry name" value="FIBRONECTIN TYPE-III DOMAIN-CONTAINING PROTEIN"/>
    <property type="match status" value="1"/>
</dbReference>
<dbReference type="SMART" id="SM00612">
    <property type="entry name" value="Kelch"/>
    <property type="match status" value="3"/>
</dbReference>
<gene>
    <name evidence="5" type="ORF">SteCoe_24230</name>
</gene>
<evidence type="ECO:0000256" key="3">
    <source>
        <dbReference type="SAM" id="Phobius"/>
    </source>
</evidence>
<dbReference type="AlphaFoldDB" id="A0A1R2BI15"/>
<dbReference type="Gene3D" id="2.120.10.80">
    <property type="entry name" value="Kelch-type beta propeller"/>
    <property type="match status" value="3"/>
</dbReference>
<keyword evidence="3" id="KW-0472">Membrane</keyword>
<keyword evidence="1" id="KW-0880">Kelch repeat</keyword>
<protein>
    <recommendedName>
        <fullName evidence="7">Tyrosine-protein kinase ephrin type A/B receptor-like domain-containing protein</fullName>
    </recommendedName>
</protein>
<feature type="signal peptide" evidence="4">
    <location>
        <begin position="1"/>
        <end position="16"/>
    </location>
</feature>
<organism evidence="5 6">
    <name type="scientific">Stentor coeruleus</name>
    <dbReference type="NCBI Taxonomy" id="5963"/>
    <lineage>
        <taxon>Eukaryota</taxon>
        <taxon>Sar</taxon>
        <taxon>Alveolata</taxon>
        <taxon>Ciliophora</taxon>
        <taxon>Postciliodesmatophora</taxon>
        <taxon>Heterotrichea</taxon>
        <taxon>Heterotrichida</taxon>
        <taxon>Stentoridae</taxon>
        <taxon>Stentor</taxon>
    </lineage>
</organism>
<evidence type="ECO:0000256" key="4">
    <source>
        <dbReference type="SAM" id="SignalP"/>
    </source>
</evidence>
<feature type="transmembrane region" description="Helical" evidence="3">
    <location>
        <begin position="803"/>
        <end position="828"/>
    </location>
</feature>
<dbReference type="InterPro" id="IPR006652">
    <property type="entry name" value="Kelch_1"/>
</dbReference>
<evidence type="ECO:0000256" key="2">
    <source>
        <dbReference type="ARBA" id="ARBA00022737"/>
    </source>
</evidence>
<name>A0A1R2BI15_9CILI</name>
<sequence length="1128" mass="127825">MLQYFLLVLQITALKTQFIPLSQGPPKERKGSSLIFHPTLNEIFVFGGSEKTENLFFDIWSYSLTSNIWKEYQPLSETKPSGRYACASFFHQDEIFIYGGNSNLGPLKDLWKFDPSTYTWSSISTINNPRTRFMSSYCDYYKDDKHFLAIYGGYIQGGLGPRLYILDLINFIWTFHGFGPFGSAAAGLVYYEDSLYLTGGLCNCTNLTAIPNTETHKYNLKNLSWQSLNTTKNYISRSLFGYTQWENYLYNFYGWSDTNYFLELSIMRLNLKTLIWEEILTNNYIQKTQYYGFAQANNSFYIFGGSDTKTVTNSLIKYSFSSSEFETIENIYLTPLSISNSCMVAMTNFIYLFGGMVGSIKLNDLWRYDVIENIWEKLKTYGEIPSPRSHAGAAAEGHTMIIWGGKDTYRYFNDAYKYNGLTKTWKLLLYNGSNSSPRYGVCVTISLPYVYIIGGDTVDGASSVLWEYDINQEKYTIIDSSTRFIQGFGHSCELRNENKQLFLYLVYGTGDGDTPLGYVYKYNFHSKFWVKIRDPGLSPDNRSRAVVKILGKKAYVFGGQTWATKAYSDVLEIGLDDGFVRKTDSLPVEVYLAGFTYLGSKVYIYGGGTVFEGTIRFLVPNHNFLYVDMFSLCDDDCKMICSPGTFQANGTVCNLCEPGSYSMNYGTDKCVLCPPGTYNNNYGSNTNRQCLPCDEGYFNSLYGQTHCRKCLESYVCPIGTIYPSESSLKDLVSSIQPPLYSRPTAQANKIALQVQMSFVSLGVLIIFIVICTPKIRKKVINFDIYSLSHNYNLNQPLYFKKTFFGSVFTIIFIVFAIIITSQAIVIYIKDNIFETKTLMPLVVLEKEVSRFLGNFTASVKLYNYGGMCIENDFCVDDISIKTTKINIGKSEIICVKEKYDCAIFYYCKNCEIKSDSKITFTLKEINSYTTAIKANLTSSSSIPSEISSIEIIKVASKNELFRGETPTKFYFTITPSYYKSQTDSATGYHIASEKFPKAGSSYTPSDLGFTSYLSIEFTLTKALNGLYTSRLPIQTQLVLLMAILGTVPGIMSINGSIMSFIESNYISYSIKRNKKHSMKQLVRNRKTASVSFKRNTIPVYSKTTENPIFTDVLGDITLNISYITSISK</sequence>
<dbReference type="OrthoDB" id="432528at2759"/>
<keyword evidence="3" id="KW-0812">Transmembrane</keyword>
<feature type="chain" id="PRO_5012255329" description="Tyrosine-protein kinase ephrin type A/B receptor-like domain-containing protein" evidence="4">
    <location>
        <begin position="17"/>
        <end position="1128"/>
    </location>
</feature>
<dbReference type="PANTHER" id="PTHR46093">
    <property type="entry name" value="ACYL-COA-BINDING DOMAIN-CONTAINING PROTEIN 5"/>
    <property type="match status" value="1"/>
</dbReference>
<accession>A0A1R2BI15</accession>
<dbReference type="SUPFAM" id="SSF57184">
    <property type="entry name" value="Growth factor receptor domain"/>
    <property type="match status" value="1"/>
</dbReference>